<sequence length="404" mass="45296">MARTKAQLSAGARWADYLTVSYLALRYPIGAIREVLVRQSLESLRRRGLPHDLLMYFVLTKVLYPRDAYTEVLRLVIGGLRPLLRSEDWSPRTVSKGAISQARRRIGVAPFKALYHGQVQPHGPRERPGVFYRGLRIMAMDGSSLEMPDEAANEEYYGHPPASHGGMAFPRLRFVALVESGTHTLCYAKPGPYTLDERRLAFSVMARADASMLVTADRQFYSYPFWKQALTTGAKLLFRLSLVLYLPREEVFSDGSYLSTIYPSPIDRKRQRQGIRVRVIEYALKGVPAAESTKRLITSWLDPEEAPAHELAALYHQRGSITSSFDSFRTLTSCRIGLRSKRPELVEQEFYALLLVHAAIHHLMAEAAGPTNGAVENLPSLHAVRVLHRRLPAVSAAAPSGKID</sequence>
<accession>A0ACD5HEA1</accession>
<protein>
    <submittedName>
        <fullName evidence="1">IS4 family transposase</fullName>
    </submittedName>
</protein>
<evidence type="ECO:0000313" key="2">
    <source>
        <dbReference type="Proteomes" id="UP001195965"/>
    </source>
</evidence>
<gene>
    <name evidence="1" type="ORF">HHS34_009190</name>
</gene>
<dbReference type="Proteomes" id="UP001195965">
    <property type="component" value="Chromosome"/>
</dbReference>
<dbReference type="EMBL" id="CP127526">
    <property type="protein sequence ID" value="XRI72618.1"/>
    <property type="molecule type" value="Genomic_DNA"/>
</dbReference>
<organism evidence="1 2">
    <name type="scientific">Acidithiobacillus montserratensis</name>
    <dbReference type="NCBI Taxonomy" id="2729135"/>
    <lineage>
        <taxon>Bacteria</taxon>
        <taxon>Pseudomonadati</taxon>
        <taxon>Pseudomonadota</taxon>
        <taxon>Acidithiobacillia</taxon>
        <taxon>Acidithiobacillales</taxon>
        <taxon>Acidithiobacillaceae</taxon>
        <taxon>Acidithiobacillus</taxon>
    </lineage>
</organism>
<evidence type="ECO:0000313" key="1">
    <source>
        <dbReference type="EMBL" id="XRI72618.1"/>
    </source>
</evidence>
<keyword evidence="2" id="KW-1185">Reference proteome</keyword>
<proteinExistence type="predicted"/>
<reference evidence="1 2" key="1">
    <citation type="journal article" date="2021" name="ISME J.">
        <title>Genomic evolution of the class Acidithiobacillia: deep-branching Proteobacteria living in extreme acidic conditions.</title>
        <authorList>
            <person name="Moya-Beltran A."/>
            <person name="Beard S."/>
            <person name="Rojas-Villalobos C."/>
            <person name="Issotta F."/>
            <person name="Gallardo Y."/>
            <person name="Ulloa R."/>
            <person name="Giaveno A."/>
            <person name="Degli Esposti M."/>
            <person name="Johnson D.B."/>
            <person name="Quatrini R."/>
        </authorList>
    </citation>
    <scope>NUCLEOTIDE SEQUENCE [LARGE SCALE GENOMIC DNA]</scope>
    <source>
        <strain evidence="1 2">GG1-14</strain>
    </source>
</reference>
<name>A0ACD5HEA1_9PROT</name>